<protein>
    <submittedName>
        <fullName evidence="2">Uncharacterized protein</fullName>
    </submittedName>
</protein>
<reference evidence="2 3" key="1">
    <citation type="journal article" date="2021" name="J. Hered.">
        <title>A chromosome-level genome assembly of the parasitoid wasp, Cotesia glomerata (Hymenoptera: Braconidae).</title>
        <authorList>
            <person name="Pinto B.J."/>
            <person name="Weis J.J."/>
            <person name="Gamble T."/>
            <person name="Ode P.J."/>
            <person name="Paul R."/>
            <person name="Zaspel J.M."/>
        </authorList>
    </citation>
    <scope>NUCLEOTIDE SEQUENCE [LARGE SCALE GENOMIC DNA]</scope>
    <source>
        <strain evidence="2">CgM1</strain>
    </source>
</reference>
<proteinExistence type="predicted"/>
<gene>
    <name evidence="2" type="ORF">KQX54_016597</name>
</gene>
<dbReference type="Proteomes" id="UP000826195">
    <property type="component" value="Unassembled WGS sequence"/>
</dbReference>
<accession>A0AAV7IZN3</accession>
<name>A0AAV7IZN3_COTGL</name>
<sequence length="188" mass="21684">MNVCEKNLEESKEITEVDSCSIDQAKGQEENANQEKKSRSKRSIISIPAKGCQDKHGNQRILFQDVVGEGLHLITGNKSVINIRLYCAILNNKKKISKFFKFSLNMEVISIEESLKESESLNGSNLQENFKNNSEDKDTVDNNDSQEKEEQEEKSKPKRRTKRRIIVVPTTSRARQKRYIKGRWRVPL</sequence>
<evidence type="ECO:0000313" key="2">
    <source>
        <dbReference type="EMBL" id="KAH0561409.1"/>
    </source>
</evidence>
<comment type="caution">
    <text evidence="2">The sequence shown here is derived from an EMBL/GenBank/DDBJ whole genome shotgun (WGS) entry which is preliminary data.</text>
</comment>
<feature type="compositionally biased region" description="Basic residues" evidence="1">
    <location>
        <begin position="156"/>
        <end position="165"/>
    </location>
</feature>
<organism evidence="2 3">
    <name type="scientific">Cotesia glomerata</name>
    <name type="common">Lepidopteran parasitic wasp</name>
    <name type="synonym">Apanteles glomeratus</name>
    <dbReference type="NCBI Taxonomy" id="32391"/>
    <lineage>
        <taxon>Eukaryota</taxon>
        <taxon>Metazoa</taxon>
        <taxon>Ecdysozoa</taxon>
        <taxon>Arthropoda</taxon>
        <taxon>Hexapoda</taxon>
        <taxon>Insecta</taxon>
        <taxon>Pterygota</taxon>
        <taxon>Neoptera</taxon>
        <taxon>Endopterygota</taxon>
        <taxon>Hymenoptera</taxon>
        <taxon>Apocrita</taxon>
        <taxon>Ichneumonoidea</taxon>
        <taxon>Braconidae</taxon>
        <taxon>Microgastrinae</taxon>
        <taxon>Cotesia</taxon>
    </lineage>
</organism>
<dbReference type="EMBL" id="JAHXZJ010000374">
    <property type="protein sequence ID" value="KAH0561409.1"/>
    <property type="molecule type" value="Genomic_DNA"/>
</dbReference>
<feature type="compositionally biased region" description="Basic and acidic residues" evidence="1">
    <location>
        <begin position="133"/>
        <end position="155"/>
    </location>
</feature>
<evidence type="ECO:0000313" key="3">
    <source>
        <dbReference type="Proteomes" id="UP000826195"/>
    </source>
</evidence>
<dbReference type="AlphaFoldDB" id="A0AAV7IZN3"/>
<feature type="region of interest" description="Disordered" evidence="1">
    <location>
        <begin position="120"/>
        <end position="173"/>
    </location>
</feature>
<evidence type="ECO:0000256" key="1">
    <source>
        <dbReference type="SAM" id="MobiDB-lite"/>
    </source>
</evidence>
<keyword evidence="3" id="KW-1185">Reference proteome</keyword>